<dbReference type="Proteomes" id="UP000054695">
    <property type="component" value="Unassembled WGS sequence"/>
</dbReference>
<keyword evidence="2" id="KW-1185">Reference proteome</keyword>
<name>A0A0W0RQG7_LEGBO</name>
<comment type="caution">
    <text evidence="1">The sequence shown here is derived from an EMBL/GenBank/DDBJ whole genome shotgun (WGS) entry which is preliminary data.</text>
</comment>
<proteinExistence type="predicted"/>
<accession>A0A0W0RQG7</accession>
<dbReference type="RefSeq" id="WP_058459601.1">
    <property type="nucleotide sequence ID" value="NZ_CAAAIY010000010.1"/>
</dbReference>
<organism evidence="1 2">
    <name type="scientific">Legionella bozemanae</name>
    <name type="common">Fluoribacter bozemanae</name>
    <dbReference type="NCBI Taxonomy" id="447"/>
    <lineage>
        <taxon>Bacteria</taxon>
        <taxon>Pseudomonadati</taxon>
        <taxon>Pseudomonadota</taxon>
        <taxon>Gammaproteobacteria</taxon>
        <taxon>Legionellales</taxon>
        <taxon>Legionellaceae</taxon>
        <taxon>Legionella</taxon>
    </lineage>
</organism>
<reference evidence="1 2" key="1">
    <citation type="submission" date="2015-11" db="EMBL/GenBank/DDBJ databases">
        <title>Genomic analysis of 38 Legionella species identifies large and diverse effector repertoires.</title>
        <authorList>
            <person name="Burstein D."/>
            <person name="Amaro F."/>
            <person name="Zusman T."/>
            <person name="Lifshitz Z."/>
            <person name="Cohen O."/>
            <person name="Gilbert J.A."/>
            <person name="Pupko T."/>
            <person name="Shuman H.A."/>
            <person name="Segal G."/>
        </authorList>
    </citation>
    <scope>NUCLEOTIDE SEQUENCE [LARGE SCALE GENOMIC DNA]</scope>
    <source>
        <strain evidence="1 2">WIGA</strain>
    </source>
</reference>
<dbReference type="PATRIC" id="fig|447.4.peg.2098"/>
<dbReference type="AlphaFoldDB" id="A0A0W0RQG7"/>
<sequence>MGGYLISGDEQFIANIDNFKETFDRLIALTKDNPFQAERAAYFINKSTAWPIKSNNSIKNE</sequence>
<gene>
    <name evidence="1" type="ORF">Lboz_1969</name>
</gene>
<dbReference type="EMBL" id="LNXU01000019">
    <property type="protein sequence ID" value="KTC73323.1"/>
    <property type="molecule type" value="Genomic_DNA"/>
</dbReference>
<evidence type="ECO:0000313" key="1">
    <source>
        <dbReference type="EMBL" id="KTC73323.1"/>
    </source>
</evidence>
<evidence type="ECO:0000313" key="2">
    <source>
        <dbReference type="Proteomes" id="UP000054695"/>
    </source>
</evidence>
<protein>
    <submittedName>
        <fullName evidence="1">Regulatory protein (GGDEF domain)</fullName>
    </submittedName>
</protein>